<dbReference type="AlphaFoldDB" id="X1IDA9"/>
<dbReference type="EMBL" id="BARU01037989">
    <property type="protein sequence ID" value="GAH79672.1"/>
    <property type="molecule type" value="Genomic_DNA"/>
</dbReference>
<dbReference type="PANTHER" id="PTHR42752:SF1">
    <property type="entry name" value="IMIDAZOLONEPROPIONASE-RELATED"/>
    <property type="match status" value="1"/>
</dbReference>
<dbReference type="GO" id="GO:0046872">
    <property type="term" value="F:metal ion binding"/>
    <property type="evidence" value="ECO:0007669"/>
    <property type="project" value="UniProtKB-KW"/>
</dbReference>
<dbReference type="GO" id="GO:0005737">
    <property type="term" value="C:cytoplasm"/>
    <property type="evidence" value="ECO:0007669"/>
    <property type="project" value="InterPro"/>
</dbReference>
<dbReference type="InterPro" id="IPR005920">
    <property type="entry name" value="HutI"/>
</dbReference>
<dbReference type="Gene3D" id="3.20.20.140">
    <property type="entry name" value="Metal-dependent hydrolases"/>
    <property type="match status" value="1"/>
</dbReference>
<evidence type="ECO:0008006" key="4">
    <source>
        <dbReference type="Google" id="ProtNLM"/>
    </source>
</evidence>
<sequence length="85" mass="9336">MPLVTPGFIDPHTHIIFDGYRENELGMKLAGMNYIEILESGGGILMTVKATREAPLAQLIKNGKIILNRIISETISSTYSSVFPT</sequence>
<dbReference type="GO" id="GO:0050480">
    <property type="term" value="F:imidazolonepropionase activity"/>
    <property type="evidence" value="ECO:0007669"/>
    <property type="project" value="TreeGrafter"/>
</dbReference>
<protein>
    <recommendedName>
        <fullName evidence="4">Imidazolonepropionase</fullName>
    </recommendedName>
</protein>
<reference evidence="3" key="1">
    <citation type="journal article" date="2014" name="Front. Microbiol.">
        <title>High frequency of phylogenetically diverse reductive dehalogenase-homologous genes in deep subseafloor sedimentary metagenomes.</title>
        <authorList>
            <person name="Kawai M."/>
            <person name="Futagami T."/>
            <person name="Toyoda A."/>
            <person name="Takaki Y."/>
            <person name="Nishi S."/>
            <person name="Hori S."/>
            <person name="Arai W."/>
            <person name="Tsubouchi T."/>
            <person name="Morono Y."/>
            <person name="Uchiyama I."/>
            <person name="Ito T."/>
            <person name="Fujiyama A."/>
            <person name="Inagaki F."/>
            <person name="Takami H."/>
        </authorList>
    </citation>
    <scope>NUCLEOTIDE SEQUENCE</scope>
    <source>
        <strain evidence="3">Expedition CK06-06</strain>
    </source>
</reference>
<dbReference type="PANTHER" id="PTHR42752">
    <property type="entry name" value="IMIDAZOLONEPROPIONASE"/>
    <property type="match status" value="1"/>
</dbReference>
<comment type="caution">
    <text evidence="3">The sequence shown here is derived from an EMBL/GenBank/DDBJ whole genome shotgun (WGS) entry which is preliminary data.</text>
</comment>
<evidence type="ECO:0000313" key="3">
    <source>
        <dbReference type="EMBL" id="GAH79672.1"/>
    </source>
</evidence>
<accession>X1IDA9</accession>
<keyword evidence="1" id="KW-0479">Metal-binding</keyword>
<name>X1IDA9_9ZZZZ</name>
<gene>
    <name evidence="3" type="ORF">S03H2_59104</name>
</gene>
<dbReference type="GO" id="GO:0019556">
    <property type="term" value="P:L-histidine catabolic process to glutamate and formamide"/>
    <property type="evidence" value="ECO:0007669"/>
    <property type="project" value="InterPro"/>
</dbReference>
<feature type="non-terminal residue" evidence="3">
    <location>
        <position position="85"/>
    </location>
</feature>
<dbReference type="SUPFAM" id="SSF51556">
    <property type="entry name" value="Metallo-dependent hydrolases"/>
    <property type="match status" value="1"/>
</dbReference>
<proteinExistence type="predicted"/>
<keyword evidence="2" id="KW-0378">Hydrolase</keyword>
<evidence type="ECO:0000256" key="1">
    <source>
        <dbReference type="ARBA" id="ARBA00022723"/>
    </source>
</evidence>
<organism evidence="3">
    <name type="scientific">marine sediment metagenome</name>
    <dbReference type="NCBI Taxonomy" id="412755"/>
    <lineage>
        <taxon>unclassified sequences</taxon>
        <taxon>metagenomes</taxon>
        <taxon>ecological metagenomes</taxon>
    </lineage>
</organism>
<evidence type="ECO:0000256" key="2">
    <source>
        <dbReference type="ARBA" id="ARBA00022801"/>
    </source>
</evidence>
<dbReference type="InterPro" id="IPR032466">
    <property type="entry name" value="Metal_Hydrolase"/>
</dbReference>